<dbReference type="InterPro" id="IPR013655">
    <property type="entry name" value="PAS_fold_3"/>
</dbReference>
<dbReference type="InterPro" id="IPR000700">
    <property type="entry name" value="PAS-assoc_C"/>
</dbReference>
<feature type="transmembrane region" description="Helical" evidence="6">
    <location>
        <begin position="59"/>
        <end position="78"/>
    </location>
</feature>
<evidence type="ECO:0000256" key="4">
    <source>
        <dbReference type="ARBA" id="ARBA00022679"/>
    </source>
</evidence>
<comment type="catalytic activity">
    <reaction evidence="1">
        <text>ATP + protein L-histidine = ADP + protein N-phospho-L-histidine.</text>
        <dbReference type="EC" id="2.7.13.3"/>
    </reaction>
</comment>
<dbReference type="Pfam" id="PF00989">
    <property type="entry name" value="PAS"/>
    <property type="match status" value="1"/>
</dbReference>
<dbReference type="PROSITE" id="PS50113">
    <property type="entry name" value="PAC"/>
    <property type="match status" value="1"/>
</dbReference>
<dbReference type="PANTHER" id="PTHR43304:SF1">
    <property type="entry name" value="PAC DOMAIN-CONTAINING PROTEIN"/>
    <property type="match status" value="1"/>
</dbReference>
<feature type="domain" description="PAS" evidence="7">
    <location>
        <begin position="433"/>
        <end position="481"/>
    </location>
</feature>
<keyword evidence="10" id="KW-1185">Reference proteome</keyword>
<evidence type="ECO:0000256" key="5">
    <source>
        <dbReference type="ARBA" id="ARBA00022777"/>
    </source>
</evidence>
<evidence type="ECO:0000313" key="10">
    <source>
        <dbReference type="Proteomes" id="UP000767854"/>
    </source>
</evidence>
<name>A0ABS2MTH7_9FIRM</name>
<dbReference type="Proteomes" id="UP000767854">
    <property type="component" value="Unassembled WGS sequence"/>
</dbReference>
<organism evidence="9 10">
    <name type="scientific">Fusibacter tunisiensis</name>
    <dbReference type="NCBI Taxonomy" id="1008308"/>
    <lineage>
        <taxon>Bacteria</taxon>
        <taxon>Bacillati</taxon>
        <taxon>Bacillota</taxon>
        <taxon>Clostridia</taxon>
        <taxon>Eubacteriales</taxon>
        <taxon>Eubacteriales Family XII. Incertae Sedis</taxon>
        <taxon>Fusibacter</taxon>
    </lineage>
</organism>
<dbReference type="EMBL" id="JAFBDT010000026">
    <property type="protein sequence ID" value="MBM7562695.1"/>
    <property type="molecule type" value="Genomic_DNA"/>
</dbReference>
<dbReference type="SMART" id="SM00091">
    <property type="entry name" value="PAS"/>
    <property type="match status" value="4"/>
</dbReference>
<keyword evidence="6" id="KW-1133">Transmembrane helix</keyword>
<dbReference type="InterPro" id="IPR035965">
    <property type="entry name" value="PAS-like_dom_sf"/>
</dbReference>
<dbReference type="InterPro" id="IPR000014">
    <property type="entry name" value="PAS"/>
</dbReference>
<keyword evidence="4" id="KW-0808">Transferase</keyword>
<dbReference type="Pfam" id="PF08447">
    <property type="entry name" value="PAS_3"/>
    <property type="match status" value="1"/>
</dbReference>
<evidence type="ECO:0000256" key="6">
    <source>
        <dbReference type="SAM" id="Phobius"/>
    </source>
</evidence>
<keyword evidence="3" id="KW-0597">Phosphoprotein</keyword>
<dbReference type="SUPFAM" id="SSF55785">
    <property type="entry name" value="PYP-like sensor domain (PAS domain)"/>
    <property type="match status" value="5"/>
</dbReference>
<dbReference type="InterPro" id="IPR001610">
    <property type="entry name" value="PAC"/>
</dbReference>
<gene>
    <name evidence="9" type="ORF">JOC49_002256</name>
</gene>
<evidence type="ECO:0000313" key="9">
    <source>
        <dbReference type="EMBL" id="MBM7562695.1"/>
    </source>
</evidence>
<evidence type="ECO:0000256" key="2">
    <source>
        <dbReference type="ARBA" id="ARBA00012438"/>
    </source>
</evidence>
<dbReference type="SMART" id="SM00086">
    <property type="entry name" value="PAC"/>
    <property type="match status" value="3"/>
</dbReference>
<evidence type="ECO:0000256" key="3">
    <source>
        <dbReference type="ARBA" id="ARBA00022553"/>
    </source>
</evidence>
<dbReference type="Gene3D" id="3.30.450.20">
    <property type="entry name" value="PAS domain"/>
    <property type="match status" value="5"/>
</dbReference>
<feature type="transmembrane region" description="Helical" evidence="6">
    <location>
        <begin position="33"/>
        <end position="53"/>
    </location>
</feature>
<evidence type="ECO:0000259" key="8">
    <source>
        <dbReference type="PROSITE" id="PS50113"/>
    </source>
</evidence>
<dbReference type="PANTHER" id="PTHR43304">
    <property type="entry name" value="PHYTOCHROME-LIKE PROTEIN CPH1"/>
    <property type="match status" value="1"/>
</dbReference>
<dbReference type="RefSeq" id="WP_204665122.1">
    <property type="nucleotide sequence ID" value="NZ_JAFBDT010000026.1"/>
</dbReference>
<dbReference type="EC" id="2.7.13.3" evidence="2"/>
<keyword evidence="6" id="KW-0472">Membrane</keyword>
<protein>
    <recommendedName>
        <fullName evidence="2">histidine kinase</fullName>
        <ecNumber evidence="2">2.7.13.3</ecNumber>
    </recommendedName>
</protein>
<dbReference type="NCBIfam" id="TIGR00229">
    <property type="entry name" value="sensory_box"/>
    <property type="match status" value="3"/>
</dbReference>
<dbReference type="PROSITE" id="PS50112">
    <property type="entry name" value="PAS"/>
    <property type="match status" value="1"/>
</dbReference>
<dbReference type="InterPro" id="IPR013767">
    <property type="entry name" value="PAS_fold"/>
</dbReference>
<proteinExistence type="predicted"/>
<keyword evidence="6" id="KW-0812">Transmembrane</keyword>
<evidence type="ECO:0000256" key="1">
    <source>
        <dbReference type="ARBA" id="ARBA00000085"/>
    </source>
</evidence>
<keyword evidence="5" id="KW-0418">Kinase</keyword>
<evidence type="ECO:0000259" key="7">
    <source>
        <dbReference type="PROSITE" id="PS50112"/>
    </source>
</evidence>
<dbReference type="Pfam" id="PF13426">
    <property type="entry name" value="PAS_9"/>
    <property type="match status" value="1"/>
</dbReference>
<sequence length="924" mass="106967">MTETIFLIKMLLAGAVLVLLLRKMIENRSERNIILFMLLFFMLIIDLRSILIGELPVEIYPQMMLLALLVYMIYLIYLGKGSFSPWIINFIDFKNLFDSEIVKNSDEALALVDNKTLKAVASNTNFKNLLELGRGFLTAEEMLVHILQGNDVLEFRDSNHHVHHLKIRLANISSRYVVLFVKEITKQVEMESYLQEEELYYSILWDHAPNMIMIRTLAGEIVYANAAMLSFLKKTEQSIVGRLYTQLYSFKSEAIKHQEINQHISDASDTIQSYLLKYTHMTGETFYMQLTETFVYYKGIKHILTNAIDQTLKVRTDLLVNSYNRIQKNKIGADRGNYIVVDFTTNMILYKDNLPFIKENPLNGYGDFYRALDLESQNAIDTLLVNGTTLTSQPITIFGDFKLLIEEIFRESNGYASGMLIKYVRTETTEFAPEQIGKLVINHIKEGLLIINLEGVIEFANDMILRILDYEKKALVGRSILEISKGLSMDLVRKNWILCKQNASLYFERVYFDRLGNEVPVEITAVLLMEDETEKLVLVVRDSSEKNVYKKKMLDSQTRYTQILESVQDGVFEIAIPDKKVIFYNAFDSEEGLIGLEMTFLQWLNNIHDHDRSVVFEAVDAITAEKKAHMQFEYRYFEKGKWRWIRSTCKFLETEAEAMIVGTNQDISEIKEITLKLEESRQILIESERISGMSHFKYDIDANMFYASETFKTLLGIHAPGETLHYEQIFEKIHNLDQAYFENKFNRFLWEDEPFDVLVRVKVKIEMRFVQLRAVIYKDDDNQPIYAIGTVADITEKVKSREKLQESKFLLENTVEIMPVGIIVVRQYGLVDLVNHRALELLHLTEPVPKLYGEIAEKIGNHFSTVSEKTVEALIKDPEPEQVQVIIKHKKETGGQSLVLSVSEIKDQEGLPFSRVIHIKPIES</sequence>
<dbReference type="InterPro" id="IPR052162">
    <property type="entry name" value="Sensor_kinase/Photoreceptor"/>
</dbReference>
<comment type="caution">
    <text evidence="9">The sequence shown here is derived from an EMBL/GenBank/DDBJ whole genome shotgun (WGS) entry which is preliminary data.</text>
</comment>
<dbReference type="CDD" id="cd00130">
    <property type="entry name" value="PAS"/>
    <property type="match status" value="1"/>
</dbReference>
<feature type="domain" description="PAC" evidence="8">
    <location>
        <begin position="753"/>
        <end position="806"/>
    </location>
</feature>
<accession>A0ABS2MTH7</accession>
<feature type="transmembrane region" description="Helical" evidence="6">
    <location>
        <begin position="6"/>
        <end position="21"/>
    </location>
</feature>
<reference evidence="9 10" key="1">
    <citation type="submission" date="2021-01" db="EMBL/GenBank/DDBJ databases">
        <title>Genomic Encyclopedia of Type Strains, Phase IV (KMG-IV): sequencing the most valuable type-strain genomes for metagenomic binning, comparative biology and taxonomic classification.</title>
        <authorList>
            <person name="Goeker M."/>
        </authorList>
    </citation>
    <scope>NUCLEOTIDE SEQUENCE [LARGE SCALE GENOMIC DNA]</scope>
    <source>
        <strain evidence="9 10">DSM 24436</strain>
    </source>
</reference>